<gene>
    <name evidence="1" type="ORF">Zm00014a_031761</name>
</gene>
<accession>A0A317Y4I7</accession>
<dbReference type="AlphaFoldDB" id="A0A317Y4I7"/>
<comment type="caution">
    <text evidence="1">The sequence shown here is derived from an EMBL/GenBank/DDBJ whole genome shotgun (WGS) entry which is preliminary data.</text>
</comment>
<dbReference type="Proteomes" id="UP000251960">
    <property type="component" value="Chromosome 1"/>
</dbReference>
<name>A0A317Y4I7_MAIZE</name>
<reference evidence="1" key="1">
    <citation type="journal article" date="2018" name="Nat. Genet.">
        <title>Extensive intraspecific gene order and gene structural variations between Mo17 and other maize genomes.</title>
        <authorList>
            <person name="Sun S."/>
            <person name="Zhou Y."/>
            <person name="Chen J."/>
            <person name="Shi J."/>
            <person name="Zhao H."/>
            <person name="Zhao H."/>
            <person name="Song W."/>
            <person name="Zhang M."/>
            <person name="Cui Y."/>
            <person name="Dong X."/>
            <person name="Liu H."/>
            <person name="Ma X."/>
            <person name="Jiao Y."/>
            <person name="Wang B."/>
            <person name="Wei X."/>
            <person name="Stein J.C."/>
            <person name="Glaubitz J.C."/>
            <person name="Lu F."/>
            <person name="Yu G."/>
            <person name="Liang C."/>
            <person name="Fengler K."/>
            <person name="Li B."/>
            <person name="Rafalski A."/>
            <person name="Schnable P.S."/>
            <person name="Ware D.H."/>
            <person name="Buckler E.S."/>
            <person name="Lai J."/>
        </authorList>
    </citation>
    <scope>NUCLEOTIDE SEQUENCE [LARGE SCALE GENOMIC DNA]</scope>
    <source>
        <tissue evidence="1">Seedling</tissue>
    </source>
</reference>
<evidence type="ECO:0000313" key="1">
    <source>
        <dbReference type="EMBL" id="PWZ52652.1"/>
    </source>
</evidence>
<organism evidence="1">
    <name type="scientific">Zea mays</name>
    <name type="common">Maize</name>
    <dbReference type="NCBI Taxonomy" id="4577"/>
    <lineage>
        <taxon>Eukaryota</taxon>
        <taxon>Viridiplantae</taxon>
        <taxon>Streptophyta</taxon>
        <taxon>Embryophyta</taxon>
        <taxon>Tracheophyta</taxon>
        <taxon>Spermatophyta</taxon>
        <taxon>Magnoliopsida</taxon>
        <taxon>Liliopsida</taxon>
        <taxon>Poales</taxon>
        <taxon>Poaceae</taxon>
        <taxon>PACMAD clade</taxon>
        <taxon>Panicoideae</taxon>
        <taxon>Andropogonodae</taxon>
        <taxon>Andropogoneae</taxon>
        <taxon>Tripsacinae</taxon>
        <taxon>Zea</taxon>
    </lineage>
</organism>
<proteinExistence type="predicted"/>
<dbReference type="EMBL" id="NCVQ01000001">
    <property type="protein sequence ID" value="PWZ52652.1"/>
    <property type="molecule type" value="Genomic_DNA"/>
</dbReference>
<sequence>MEPDRVSPVLIASLCCLFARD</sequence>
<protein>
    <submittedName>
        <fullName evidence="1">Uncharacterized protein</fullName>
    </submittedName>
</protein>